<dbReference type="Pfam" id="PF07690">
    <property type="entry name" value="MFS_1"/>
    <property type="match status" value="1"/>
</dbReference>
<name>A0A1D9LJ75_9NEIS</name>
<dbReference type="InterPro" id="IPR005829">
    <property type="entry name" value="Sugar_transporter_CS"/>
</dbReference>
<accession>A0A1D9LJ75</accession>
<feature type="transmembrane region" description="Helical" evidence="6">
    <location>
        <begin position="18"/>
        <end position="36"/>
    </location>
</feature>
<dbReference type="Gene3D" id="1.20.1720.10">
    <property type="entry name" value="Multidrug resistance protein D"/>
    <property type="match status" value="1"/>
</dbReference>
<evidence type="ECO:0000259" key="7">
    <source>
        <dbReference type="PROSITE" id="PS50850"/>
    </source>
</evidence>
<dbReference type="Proteomes" id="UP000178776">
    <property type="component" value="Chromosome"/>
</dbReference>
<dbReference type="KEGG" id="cvc:BKX93_15800"/>
<proteinExistence type="predicted"/>
<keyword evidence="4 6" id="KW-1133">Transmembrane helix</keyword>
<dbReference type="RefSeq" id="WP_070980557.1">
    <property type="nucleotide sequence ID" value="NZ_CP017707.1"/>
</dbReference>
<dbReference type="InterPro" id="IPR011701">
    <property type="entry name" value="MFS"/>
</dbReference>
<keyword evidence="5 6" id="KW-0472">Membrane</keyword>
<keyword evidence="3 6" id="KW-0812">Transmembrane</keyword>
<evidence type="ECO:0000256" key="1">
    <source>
        <dbReference type="ARBA" id="ARBA00004141"/>
    </source>
</evidence>
<comment type="subcellular location">
    <subcellularLocation>
        <location evidence="1">Membrane</location>
        <topology evidence="1">Multi-pass membrane protein</topology>
    </subcellularLocation>
</comment>
<organism evidence="8 9">
    <name type="scientific">Chromobacterium vaccinii</name>
    <dbReference type="NCBI Taxonomy" id="1108595"/>
    <lineage>
        <taxon>Bacteria</taxon>
        <taxon>Pseudomonadati</taxon>
        <taxon>Pseudomonadota</taxon>
        <taxon>Betaproteobacteria</taxon>
        <taxon>Neisseriales</taxon>
        <taxon>Chromobacteriaceae</taxon>
        <taxon>Chromobacterium</taxon>
    </lineage>
</organism>
<gene>
    <name evidence="8" type="ORF">BKX93_15800</name>
</gene>
<reference evidence="8 9" key="1">
    <citation type="submission" date="2016-10" db="EMBL/GenBank/DDBJ databases">
        <title>Chromobacterium muskegensis sp. nov., an insecticidal bacterium isolated from Sphagnum bogs.</title>
        <authorList>
            <person name="Sparks M.E."/>
            <person name="Blackburn M.B."/>
            <person name="Gundersen-Rindal D.E."/>
            <person name="Mitchell A."/>
            <person name="Farrar R."/>
            <person name="Kuhar D."/>
        </authorList>
    </citation>
    <scope>NUCLEOTIDE SEQUENCE [LARGE SCALE GENOMIC DNA]</scope>
    <source>
        <strain evidence="8 9">21-1</strain>
    </source>
</reference>
<feature type="transmembrane region" description="Helical" evidence="6">
    <location>
        <begin position="359"/>
        <end position="381"/>
    </location>
</feature>
<evidence type="ECO:0000256" key="2">
    <source>
        <dbReference type="ARBA" id="ARBA00022448"/>
    </source>
</evidence>
<dbReference type="PROSITE" id="PS00216">
    <property type="entry name" value="SUGAR_TRANSPORT_1"/>
    <property type="match status" value="1"/>
</dbReference>
<dbReference type="STRING" id="1108595.BKX93_15800"/>
<feature type="transmembrane region" description="Helical" evidence="6">
    <location>
        <begin position="232"/>
        <end position="256"/>
    </location>
</feature>
<dbReference type="EMBL" id="CP017707">
    <property type="protein sequence ID" value="AOZ51322.1"/>
    <property type="molecule type" value="Genomic_DNA"/>
</dbReference>
<feature type="transmembrane region" description="Helical" evidence="6">
    <location>
        <begin position="387"/>
        <end position="409"/>
    </location>
</feature>
<dbReference type="PROSITE" id="PS50850">
    <property type="entry name" value="MFS"/>
    <property type="match status" value="1"/>
</dbReference>
<evidence type="ECO:0000313" key="8">
    <source>
        <dbReference type="EMBL" id="AOZ51322.1"/>
    </source>
</evidence>
<sequence length="419" mass="44639">MPEESFRPLLHNISRRQALLFCLLLTAFELLTYLASDMVMPAMLRVTADLSADSRHVPTALNAFLLGGIAFQWLIGPLSDRFGRRPTLLAGTLIFALACLAASGSQHIVWFNLLRFVQGIALGFIVVVSYPALQETFAERDAVRLMALLANIALLSPLAGPLLGSLLLEVLSWRQLFAALAAATALVALGLWRWMPETLGAPRRDGPAQQPVPLRLGVALANYLALLKHRDFVCGSLALGLLTMPLIAWIGLSPLLLIRHLGYSGLEYGLWQLPVFGAVIAGNLLLNRLAGRMELSRLLRLALWPMAGGLLLTGLAVPLSPSLPALVACLAVYAFGLGLGNATLYRLTLYSSDNAKGSVAAMLGMLSTAMLGGGSAVLALLDAGDSPARFAAGVSLASLLALPPLWLLLRRPQPQPIAA</sequence>
<dbReference type="AlphaFoldDB" id="A0A1D9LJ75"/>
<feature type="transmembrane region" description="Helical" evidence="6">
    <location>
        <begin position="298"/>
        <end position="319"/>
    </location>
</feature>
<feature type="transmembrane region" description="Helical" evidence="6">
    <location>
        <begin position="56"/>
        <end position="75"/>
    </location>
</feature>
<keyword evidence="2" id="KW-0813">Transport</keyword>
<dbReference type="InterPro" id="IPR020846">
    <property type="entry name" value="MFS_dom"/>
</dbReference>
<evidence type="ECO:0000313" key="9">
    <source>
        <dbReference type="Proteomes" id="UP000178776"/>
    </source>
</evidence>
<feature type="transmembrane region" description="Helical" evidence="6">
    <location>
        <begin position="268"/>
        <end position="286"/>
    </location>
</feature>
<evidence type="ECO:0000256" key="6">
    <source>
        <dbReference type="SAM" id="Phobius"/>
    </source>
</evidence>
<dbReference type="PANTHER" id="PTHR42718:SF9">
    <property type="entry name" value="MAJOR FACILITATOR SUPERFAMILY MULTIDRUG TRANSPORTER MFSC"/>
    <property type="match status" value="1"/>
</dbReference>
<evidence type="ECO:0000256" key="5">
    <source>
        <dbReference type="ARBA" id="ARBA00023136"/>
    </source>
</evidence>
<feature type="transmembrane region" description="Helical" evidence="6">
    <location>
        <begin position="116"/>
        <end position="133"/>
    </location>
</feature>
<dbReference type="PANTHER" id="PTHR42718">
    <property type="entry name" value="MAJOR FACILITATOR SUPERFAMILY MULTIDRUG TRANSPORTER MFSC"/>
    <property type="match status" value="1"/>
</dbReference>
<dbReference type="SUPFAM" id="SSF103473">
    <property type="entry name" value="MFS general substrate transporter"/>
    <property type="match status" value="1"/>
</dbReference>
<dbReference type="GO" id="GO:0022857">
    <property type="term" value="F:transmembrane transporter activity"/>
    <property type="evidence" value="ECO:0007669"/>
    <property type="project" value="InterPro"/>
</dbReference>
<evidence type="ECO:0000256" key="3">
    <source>
        <dbReference type="ARBA" id="ARBA00022692"/>
    </source>
</evidence>
<feature type="transmembrane region" description="Helical" evidence="6">
    <location>
        <begin position="325"/>
        <end position="347"/>
    </location>
</feature>
<protein>
    <submittedName>
        <fullName evidence="8">MFS transporter</fullName>
    </submittedName>
</protein>
<feature type="transmembrane region" description="Helical" evidence="6">
    <location>
        <begin position="87"/>
        <end position="110"/>
    </location>
</feature>
<feature type="transmembrane region" description="Helical" evidence="6">
    <location>
        <begin position="145"/>
        <end position="164"/>
    </location>
</feature>
<dbReference type="InterPro" id="IPR036259">
    <property type="entry name" value="MFS_trans_sf"/>
</dbReference>
<feature type="domain" description="Major facilitator superfamily (MFS) profile" evidence="7">
    <location>
        <begin position="21"/>
        <end position="415"/>
    </location>
</feature>
<dbReference type="GO" id="GO:0016020">
    <property type="term" value="C:membrane"/>
    <property type="evidence" value="ECO:0007669"/>
    <property type="project" value="UniProtKB-SubCell"/>
</dbReference>
<feature type="transmembrane region" description="Helical" evidence="6">
    <location>
        <begin position="176"/>
        <end position="194"/>
    </location>
</feature>
<evidence type="ECO:0000256" key="4">
    <source>
        <dbReference type="ARBA" id="ARBA00022989"/>
    </source>
</evidence>
<dbReference type="GeneID" id="68842672"/>